<dbReference type="CDD" id="cd00590">
    <property type="entry name" value="RRM_SF"/>
    <property type="match status" value="2"/>
</dbReference>
<evidence type="ECO:0000256" key="3">
    <source>
        <dbReference type="PROSITE-ProRule" id="PRU00176"/>
    </source>
</evidence>
<dbReference type="PROSITE" id="PS50102">
    <property type="entry name" value="RRM"/>
    <property type="match status" value="1"/>
</dbReference>
<keyword evidence="1" id="KW-0547">Nucleotide-binding</keyword>
<dbReference type="Gene3D" id="1.20.1270.10">
    <property type="match status" value="4"/>
</dbReference>
<comment type="caution">
    <text evidence="5">The sequence shown here is derived from an EMBL/GenBank/DDBJ whole genome shotgun (WGS) entry which is preliminary data.</text>
</comment>
<feature type="non-terminal residue" evidence="5">
    <location>
        <position position="1155"/>
    </location>
</feature>
<dbReference type="Pfam" id="PF00012">
    <property type="entry name" value="HSP70"/>
    <property type="match status" value="4"/>
</dbReference>
<dbReference type="Proteomes" id="UP001151760">
    <property type="component" value="Unassembled WGS sequence"/>
</dbReference>
<dbReference type="PANTHER" id="PTHR19375">
    <property type="entry name" value="HEAT SHOCK PROTEIN 70KDA"/>
    <property type="match status" value="1"/>
</dbReference>
<reference evidence="5" key="1">
    <citation type="journal article" date="2022" name="Int. J. Mol. Sci.">
        <title>Draft Genome of Tanacetum Coccineum: Genomic Comparison of Closely Related Tanacetum-Family Plants.</title>
        <authorList>
            <person name="Yamashiro T."/>
            <person name="Shiraishi A."/>
            <person name="Nakayama K."/>
            <person name="Satake H."/>
        </authorList>
    </citation>
    <scope>NUCLEOTIDE SEQUENCE</scope>
</reference>
<dbReference type="SUPFAM" id="SSF100934">
    <property type="entry name" value="Heat shock protein 70kD (HSP70), C-terminal subdomain"/>
    <property type="match status" value="4"/>
</dbReference>
<dbReference type="EMBL" id="BQNB010011893">
    <property type="protein sequence ID" value="GJS96530.1"/>
    <property type="molecule type" value="Genomic_DNA"/>
</dbReference>
<dbReference type="InterPro" id="IPR029047">
    <property type="entry name" value="HSP70_peptide-bd_sf"/>
</dbReference>
<dbReference type="InterPro" id="IPR029048">
    <property type="entry name" value="HSP70_C_sf"/>
</dbReference>
<evidence type="ECO:0000313" key="6">
    <source>
        <dbReference type="Proteomes" id="UP001151760"/>
    </source>
</evidence>
<evidence type="ECO:0000256" key="1">
    <source>
        <dbReference type="ARBA" id="ARBA00022741"/>
    </source>
</evidence>
<feature type="domain" description="RRM" evidence="4">
    <location>
        <begin position="72"/>
        <end position="149"/>
    </location>
</feature>
<dbReference type="Pfam" id="PF00076">
    <property type="entry name" value="RRM_1"/>
    <property type="match status" value="2"/>
</dbReference>
<dbReference type="InterPro" id="IPR035979">
    <property type="entry name" value="RBD_domain_sf"/>
</dbReference>
<dbReference type="InterPro" id="IPR000504">
    <property type="entry name" value="RRM_dom"/>
</dbReference>
<dbReference type="InterPro" id="IPR013126">
    <property type="entry name" value="Hsp_70_fam"/>
</dbReference>
<accession>A0ABQ5A2N9</accession>
<keyword evidence="2" id="KW-0067">ATP-binding</keyword>
<dbReference type="Gene3D" id="2.60.34.10">
    <property type="entry name" value="Substrate Binding Domain Of DNAk, Chain A, domain 1"/>
    <property type="match status" value="4"/>
</dbReference>
<keyword evidence="3" id="KW-0694">RNA-binding</keyword>
<proteinExistence type="predicted"/>
<dbReference type="SUPFAM" id="SSF54928">
    <property type="entry name" value="RNA-binding domain, RBD"/>
    <property type="match status" value="2"/>
</dbReference>
<organism evidence="5 6">
    <name type="scientific">Tanacetum coccineum</name>
    <dbReference type="NCBI Taxonomy" id="301880"/>
    <lineage>
        <taxon>Eukaryota</taxon>
        <taxon>Viridiplantae</taxon>
        <taxon>Streptophyta</taxon>
        <taxon>Embryophyta</taxon>
        <taxon>Tracheophyta</taxon>
        <taxon>Spermatophyta</taxon>
        <taxon>Magnoliopsida</taxon>
        <taxon>eudicotyledons</taxon>
        <taxon>Gunneridae</taxon>
        <taxon>Pentapetalae</taxon>
        <taxon>asterids</taxon>
        <taxon>campanulids</taxon>
        <taxon>Asterales</taxon>
        <taxon>Asteraceae</taxon>
        <taxon>Asteroideae</taxon>
        <taxon>Anthemideae</taxon>
        <taxon>Anthemidinae</taxon>
        <taxon>Tanacetum</taxon>
    </lineage>
</organism>
<name>A0ABQ5A2N9_9ASTR</name>
<gene>
    <name evidence="5" type="ORF">Tco_0803498</name>
</gene>
<sequence>MGLSVKDLEDLEHQIEMAAEWLDENPDAEIDEIEGKKEELDDICRRSHLNLVQCSDQDNKRPKEDGVYNIFTSIFVTNFPDQTNAKELWRLCNQYGNVIDSFIPNRRSKVGKRFGFVRFIKIYDVERLVNNLCTIWIGNFELHANIAKFNRTPLHKGNHLPNIHANVRPAPVVSSKTHGDSSSYIQAVKAGVNLHSVVSDAKVSKPALLLDDSCLNVLDYSLSLVGKVKEFSSLPNLKMLLVPSFETAGLRPETDHLSPKFSLSDLPSAPRGVVKAIVCYEIDANGILNVSAREITTGRNKSIQITNNCSLSKVDIEKMIKDAERYKLEDEAYVNKVKAQKALDDYIYKLKSNIKNYNVRLRLRSMGLSVKDLEDLEHQIEMAAEWLDENPDAEIDEIEGKKEELDDICRRSHLNLNAPFHSLESLTHVQCSDQDNKRPYRGCVFITSPPTLFVTNFPIRQCEELWDFSTADLLLDELRFNVLDYSLSLVGKLKEFSSLPNLKMLLVPSFETAGLRPETDHLSPNANGILNVSAREITTGRNKSIQITNNCSLSKVDIEKMIKDVKGRSYVDEAYVNKIYDVERLVNNLCTIWIGNFELHANIAKFNRTPLHKGNHLPNIHANVRPAPVVSSKTHGDSSSYIQAVKAGVNLHSVVSDAKVSKPALLLDDSCLNVLDYSLSLFSLSDLPSAPRGVVKAIVCYEIDANGILNVSAREITTGRNKSIQITNNCSLSKVDIEKMIKDAERYKLEDEALRSMGLSVKDLEDLEHQIEMAAEWLDENPDAEIDEIEGKKEELDDICRRSHLNLVQCSDQDNKTNAKELWRLCNQYGNVIDSFIPNRRSKVGKRFGFVRFIKIYDVERLVNNLCTIWIGNFKLHANIAKFNRTPLHKGNHLPNIHANVRPAPVSSKTHGDSSSYIQAVKAGVNLHYVVSDAKVSKPALLLDDSCLNVLDYSLSLVGKVKEFSSLPNLKMLLVPSFETAGLRPETDHLSPKFSLSDLPSAPRGVVKAIVCYEIDANGILNVSAREITTGRNKSIQITNNCSLSKVDIEKMIKDAERYKLEDEAYVNKVKAQKALDDYIYKLKSNIKNYNVRLRLRSMGLSVKDLEDLEHQIEMAAEWLDENPDAEIDEIEGKKEELDDICRRSHLNLVLKGKK</sequence>
<reference evidence="5" key="2">
    <citation type="submission" date="2022-01" db="EMBL/GenBank/DDBJ databases">
        <authorList>
            <person name="Yamashiro T."/>
            <person name="Shiraishi A."/>
            <person name="Satake H."/>
            <person name="Nakayama K."/>
        </authorList>
    </citation>
    <scope>NUCLEOTIDE SEQUENCE</scope>
</reference>
<protein>
    <submittedName>
        <fullName evidence="5">Nucleotide-binding alpha-beta plait domain-containing protein</fullName>
    </submittedName>
</protein>
<keyword evidence="6" id="KW-1185">Reference proteome</keyword>
<evidence type="ECO:0000259" key="4">
    <source>
        <dbReference type="PROSITE" id="PS50102"/>
    </source>
</evidence>
<dbReference type="InterPro" id="IPR012677">
    <property type="entry name" value="Nucleotide-bd_a/b_plait_sf"/>
</dbReference>
<evidence type="ECO:0000256" key="2">
    <source>
        <dbReference type="ARBA" id="ARBA00022840"/>
    </source>
</evidence>
<dbReference type="SUPFAM" id="SSF100920">
    <property type="entry name" value="Heat shock protein 70kD (HSP70), peptide-binding domain"/>
    <property type="match status" value="4"/>
</dbReference>
<dbReference type="SMART" id="SM00360">
    <property type="entry name" value="RRM"/>
    <property type="match status" value="2"/>
</dbReference>
<dbReference type="Gene3D" id="3.30.70.330">
    <property type="match status" value="2"/>
</dbReference>
<evidence type="ECO:0000313" key="5">
    <source>
        <dbReference type="EMBL" id="GJS96530.1"/>
    </source>
</evidence>